<dbReference type="EMBL" id="CCBN010000002">
    <property type="protein sequence ID" value="CDO51911.1"/>
    <property type="molecule type" value="Genomic_DNA"/>
</dbReference>
<feature type="signal peptide" evidence="3">
    <location>
        <begin position="1"/>
        <end position="19"/>
    </location>
</feature>
<dbReference type="OrthoDB" id="3980762at2759"/>
<feature type="region of interest" description="Disordered" evidence="1">
    <location>
        <begin position="355"/>
        <end position="390"/>
    </location>
</feature>
<dbReference type="STRING" id="1173061.A0A0J9X394"/>
<proteinExistence type="predicted"/>
<keyword evidence="2" id="KW-0812">Transmembrane</keyword>
<name>A0A0J9X394_GEOCN</name>
<evidence type="ECO:0008006" key="6">
    <source>
        <dbReference type="Google" id="ProtNLM"/>
    </source>
</evidence>
<evidence type="ECO:0000256" key="3">
    <source>
        <dbReference type="SAM" id="SignalP"/>
    </source>
</evidence>
<keyword evidence="3" id="KW-0732">Signal</keyword>
<dbReference type="Proteomes" id="UP000242525">
    <property type="component" value="Unassembled WGS sequence"/>
</dbReference>
<evidence type="ECO:0000256" key="1">
    <source>
        <dbReference type="SAM" id="MobiDB-lite"/>
    </source>
</evidence>
<reference evidence="4" key="1">
    <citation type="submission" date="2014-03" db="EMBL/GenBank/DDBJ databases">
        <authorList>
            <person name="Casaregola S."/>
        </authorList>
    </citation>
    <scope>NUCLEOTIDE SEQUENCE [LARGE SCALE GENOMIC DNA]</scope>
    <source>
        <strain evidence="4">CLIB 918</strain>
    </source>
</reference>
<feature type="transmembrane region" description="Helical" evidence="2">
    <location>
        <begin position="397"/>
        <end position="420"/>
    </location>
</feature>
<keyword evidence="5" id="KW-1185">Reference proteome</keyword>
<protein>
    <recommendedName>
        <fullName evidence="6">Galactose oxidase</fullName>
    </recommendedName>
</protein>
<comment type="caution">
    <text evidence="4">The sequence shown here is derived from an EMBL/GenBank/DDBJ whole genome shotgun (WGS) entry which is preliminary data.</text>
</comment>
<feature type="chain" id="PRO_5005325455" description="Galactose oxidase" evidence="3">
    <location>
        <begin position="20"/>
        <end position="744"/>
    </location>
</feature>
<accession>A0A0J9X394</accession>
<evidence type="ECO:0000256" key="2">
    <source>
        <dbReference type="SAM" id="Phobius"/>
    </source>
</evidence>
<gene>
    <name evidence="4" type="ORF">BN980_GECA02s02859g</name>
</gene>
<feature type="region of interest" description="Disordered" evidence="1">
    <location>
        <begin position="715"/>
        <end position="744"/>
    </location>
</feature>
<sequence length="744" mass="81595">MRATSVLVPLLLLFLKSLAAVAAWATLYSSSNDVAYLHLRNNAVLQISADDAGAPNRLPDPPNNATLVLTLDDRLLAFYGTSFCDSLKVVQYNSTNKAWNPISVTGFVPNYLSQSIYMTSPSSELVFIYGGRNLSSACHTSYIQDPSTIYDSRISYVVSDEIKAFNVTDNSYKSIKTASSPTAMFAAGVMRMPSASSSLLVGGKAQNGWIGMNQLALWEYSSWTFISTANSARVDSRTNPLVLPLSSPAGQLSSKATNSSIVLGGRVNSHVSLPYIVGLDLDPVSGWSWNADLNQTLIPSTEKILGAVTFENTLITITDKESETKDTEDVIERRDVDLNYQINYFDMTSWTTTNGFTPSASSTDTTASESASAAAHPTPSNNDESSSSSQGATTKKIALSTVLPVSFFFVGAALTGIFLYRRKKRKEENLIPVPRPLSLSPYLNGASSLEQQMLNSRSSGPDRDTASFQSWTEKRRIYEEQEHFQQQYAHHYQQPYMAINSQNGSTSADLGVVSIGEGNSDYDSPFENVIHHDDCIPLHPLPSLDYQPQPRRANTLRQASESIVNYFKSKRSASSATAPASYQRSVSATSFAQDISDMQIPHSSLGRHEAVAMNEEDDEFFEGRDVQILVSSKRRTRLRVVNPDPDMPSRNNSDHSTIASLNVKKQRAGRYAPLTNQPETGVMLRRSSSTSITPSVDIQMPGHQDLDVSKIPEKVEEEHDLSEARIGTRAVSSGSAYALRKEHE</sequence>
<dbReference type="InterPro" id="IPR011043">
    <property type="entry name" value="Gal_Oxase/kelch_b-propeller"/>
</dbReference>
<organism evidence="4 5">
    <name type="scientific">Geotrichum candidum</name>
    <name type="common">Oospora lactis</name>
    <name type="synonym">Dipodascus geotrichum</name>
    <dbReference type="NCBI Taxonomy" id="1173061"/>
    <lineage>
        <taxon>Eukaryota</taxon>
        <taxon>Fungi</taxon>
        <taxon>Dikarya</taxon>
        <taxon>Ascomycota</taxon>
        <taxon>Saccharomycotina</taxon>
        <taxon>Dipodascomycetes</taxon>
        <taxon>Dipodascales</taxon>
        <taxon>Dipodascaceae</taxon>
        <taxon>Geotrichum</taxon>
    </lineage>
</organism>
<keyword evidence="2" id="KW-0472">Membrane</keyword>
<keyword evidence="2" id="KW-1133">Transmembrane helix</keyword>
<dbReference type="AlphaFoldDB" id="A0A0J9X394"/>
<dbReference type="SUPFAM" id="SSF50965">
    <property type="entry name" value="Galactose oxidase, central domain"/>
    <property type="match status" value="1"/>
</dbReference>
<evidence type="ECO:0000313" key="4">
    <source>
        <dbReference type="EMBL" id="CDO51911.1"/>
    </source>
</evidence>
<feature type="compositionally biased region" description="Low complexity" evidence="1">
    <location>
        <begin position="357"/>
        <end position="389"/>
    </location>
</feature>
<evidence type="ECO:0000313" key="5">
    <source>
        <dbReference type="Proteomes" id="UP000242525"/>
    </source>
</evidence>